<protein>
    <submittedName>
        <fullName evidence="1">Uncharacterized protein</fullName>
    </submittedName>
</protein>
<evidence type="ECO:0000313" key="1">
    <source>
        <dbReference type="EMBL" id="BDZ40786.1"/>
    </source>
</evidence>
<dbReference type="EMBL" id="AP027729">
    <property type="protein sequence ID" value="BDZ40786.1"/>
    <property type="molecule type" value="Genomic_DNA"/>
</dbReference>
<accession>A0ABM8FYF4</accession>
<dbReference type="RefSeq" id="WP_286218117.1">
    <property type="nucleotide sequence ID" value="NZ_AP027729.1"/>
</dbReference>
<evidence type="ECO:0000313" key="2">
    <source>
        <dbReference type="Proteomes" id="UP001321475"/>
    </source>
</evidence>
<organism evidence="1 2">
    <name type="scientific">Paraoerskovia sediminicola</name>
    <dbReference type="NCBI Taxonomy" id="1138587"/>
    <lineage>
        <taxon>Bacteria</taxon>
        <taxon>Bacillati</taxon>
        <taxon>Actinomycetota</taxon>
        <taxon>Actinomycetes</taxon>
        <taxon>Micrococcales</taxon>
        <taxon>Cellulomonadaceae</taxon>
        <taxon>Paraoerskovia</taxon>
    </lineage>
</organism>
<name>A0ABM8FYF4_9CELL</name>
<keyword evidence="2" id="KW-1185">Reference proteome</keyword>
<sequence length="48" mass="4999">MTRLAAVAATVWLAWGMTPAQGLAFGLLAGTILGLTGLTAHIYKEANR</sequence>
<reference evidence="2" key="1">
    <citation type="journal article" date="2019" name="Int. J. Syst. Evol. Microbiol.">
        <title>The Global Catalogue of Microorganisms (GCM) 10K type strain sequencing project: providing services to taxonomists for standard genome sequencing and annotation.</title>
        <authorList>
            <consortium name="The Broad Institute Genomics Platform"/>
            <consortium name="The Broad Institute Genome Sequencing Center for Infectious Disease"/>
            <person name="Wu L."/>
            <person name="Ma J."/>
        </authorList>
    </citation>
    <scope>NUCLEOTIDE SEQUENCE [LARGE SCALE GENOMIC DNA]</scope>
    <source>
        <strain evidence="2">NBRC 108565</strain>
    </source>
</reference>
<dbReference type="Proteomes" id="UP001321475">
    <property type="component" value="Chromosome"/>
</dbReference>
<proteinExistence type="predicted"/>
<gene>
    <name evidence="1" type="ORF">GCM10025865_00850</name>
</gene>